<reference evidence="6" key="1">
    <citation type="submission" date="2021-02" db="EMBL/GenBank/DDBJ databases">
        <authorList>
            <person name="Bekaert M."/>
        </authorList>
    </citation>
    <scope>NUCLEOTIDE SEQUENCE</scope>
    <source>
        <strain evidence="6">IoA-00</strain>
    </source>
</reference>
<evidence type="ECO:0000256" key="5">
    <source>
        <dbReference type="PIRSR" id="PIRSR619791-2"/>
    </source>
</evidence>
<dbReference type="PANTHER" id="PTHR11475:SF4">
    <property type="entry name" value="CHORION PEROXIDASE"/>
    <property type="match status" value="1"/>
</dbReference>
<dbReference type="SUPFAM" id="SSF48113">
    <property type="entry name" value="Heme-dependent peroxidases"/>
    <property type="match status" value="1"/>
</dbReference>
<dbReference type="EMBL" id="HG994589">
    <property type="protein sequence ID" value="CAF2798132.1"/>
    <property type="molecule type" value="Genomic_DNA"/>
</dbReference>
<feature type="binding site" description="axial binding residue" evidence="5">
    <location>
        <position position="337"/>
    </location>
    <ligand>
        <name>heme b</name>
        <dbReference type="ChEBI" id="CHEBI:60344"/>
    </ligand>
    <ligandPart>
        <name>Fe</name>
        <dbReference type="ChEBI" id="CHEBI:18248"/>
    </ligandPart>
</feature>
<sequence>MMTSRACISKIYMLRTPSSRMSSIFSAVLFIGLLNDCVFAMDIPITVITQENLRVMGIITTIKIQDLVLRRNLFIVSRHFMCGNRDKRLPMSRDTSLNLVKRGDSDTHMDLSLYIMLWDCCHKKNRNHPDCCPVYAKSNDPFYGKDNRPDCQSVIRSRKIRKSYSKSYNKCDFDVENANSAWIDASFIYGSTKKRADFLRTFRGGRMKMQRDRYNRFFPPTKKNDKGSIKMEFGDIRGDSHLAFTMLNVVFLRFHNKLAKNIYRLNPNWNDEKIYQESRKIVGAIVQHITFTEFVPKVLGKGSKLHLPYRQGYKDYYKPNVDGSASIEFASAGFRLHSFISSWYNLVDKNYRLKSKLHLRNIFRTPMQLLNNTVYDDIMRGMANQPLREFNNIYTPEMTEWMLRKKNNDFGFDIVAITVQRGRDHLLKGYTAYREKCGFGRAKSWRDLTNLIPYDLVKRMSNVYRNIEDIDLDIGIVMETPIPGTQVGPTTKCLIEDQLMRSRDGDKFFLYSSRAI</sequence>
<comment type="subcellular location">
    <subcellularLocation>
        <location evidence="1">Secreted</location>
    </subcellularLocation>
</comment>
<dbReference type="InterPro" id="IPR010255">
    <property type="entry name" value="Haem_peroxidase_sf"/>
</dbReference>
<dbReference type="GO" id="GO:0006979">
    <property type="term" value="P:response to oxidative stress"/>
    <property type="evidence" value="ECO:0007669"/>
    <property type="project" value="InterPro"/>
</dbReference>
<name>A0A7R8H1Q6_LEPSM</name>
<dbReference type="GO" id="GO:0005576">
    <property type="term" value="C:extracellular region"/>
    <property type="evidence" value="ECO:0007669"/>
    <property type="project" value="UniProtKB-SubCell"/>
</dbReference>
<dbReference type="GO" id="GO:0140825">
    <property type="term" value="F:lactoperoxidase activity"/>
    <property type="evidence" value="ECO:0007669"/>
    <property type="project" value="UniProtKB-EC"/>
</dbReference>
<evidence type="ECO:0000256" key="1">
    <source>
        <dbReference type="ARBA" id="ARBA00004613"/>
    </source>
</evidence>
<keyword evidence="2" id="KW-0964">Secreted</keyword>
<dbReference type="Pfam" id="PF03098">
    <property type="entry name" value="An_peroxidase"/>
    <property type="match status" value="1"/>
</dbReference>
<dbReference type="InterPro" id="IPR037120">
    <property type="entry name" value="Haem_peroxidase_sf_animal"/>
</dbReference>
<evidence type="ECO:0000256" key="4">
    <source>
        <dbReference type="ARBA" id="ARBA00023180"/>
    </source>
</evidence>
<accession>A0A7R8H1Q6</accession>
<evidence type="ECO:0000256" key="3">
    <source>
        <dbReference type="ARBA" id="ARBA00022559"/>
    </source>
</evidence>
<dbReference type="InterPro" id="IPR019791">
    <property type="entry name" value="Haem_peroxidase_animal"/>
</dbReference>
<dbReference type="AlphaFoldDB" id="A0A7R8H1Q6"/>
<keyword evidence="5" id="KW-0479">Metal-binding</keyword>
<dbReference type="GO" id="GO:0020037">
    <property type="term" value="F:heme binding"/>
    <property type="evidence" value="ECO:0007669"/>
    <property type="project" value="InterPro"/>
</dbReference>
<dbReference type="OrthoDB" id="2204368at2759"/>
<dbReference type="EC" id="1.11.1.7" evidence="6"/>
<keyword evidence="5" id="KW-0408">Iron</keyword>
<proteinExistence type="predicted"/>
<evidence type="ECO:0000313" key="7">
    <source>
        <dbReference type="Proteomes" id="UP000675881"/>
    </source>
</evidence>
<keyword evidence="3 6" id="KW-0575">Peroxidase</keyword>
<keyword evidence="5" id="KW-0349">Heme</keyword>
<evidence type="ECO:0000313" key="6">
    <source>
        <dbReference type="EMBL" id="CAF2798132.1"/>
    </source>
</evidence>
<dbReference type="PANTHER" id="PTHR11475">
    <property type="entry name" value="OXIDASE/PEROXIDASE"/>
    <property type="match status" value="1"/>
</dbReference>
<dbReference type="GO" id="GO:0046872">
    <property type="term" value="F:metal ion binding"/>
    <property type="evidence" value="ECO:0007669"/>
    <property type="project" value="UniProtKB-KW"/>
</dbReference>
<gene>
    <name evidence="6" type="ORF">LSAA_2631</name>
</gene>
<keyword evidence="7" id="KW-1185">Reference proteome</keyword>
<dbReference type="PRINTS" id="PR00457">
    <property type="entry name" value="ANPEROXIDASE"/>
</dbReference>
<keyword evidence="4" id="KW-0325">Glycoprotein</keyword>
<organism evidence="6 7">
    <name type="scientific">Lepeophtheirus salmonis</name>
    <name type="common">Salmon louse</name>
    <name type="synonym">Caligus salmonis</name>
    <dbReference type="NCBI Taxonomy" id="72036"/>
    <lineage>
        <taxon>Eukaryota</taxon>
        <taxon>Metazoa</taxon>
        <taxon>Ecdysozoa</taxon>
        <taxon>Arthropoda</taxon>
        <taxon>Crustacea</taxon>
        <taxon>Multicrustacea</taxon>
        <taxon>Hexanauplia</taxon>
        <taxon>Copepoda</taxon>
        <taxon>Siphonostomatoida</taxon>
        <taxon>Caligidae</taxon>
        <taxon>Lepeophtheirus</taxon>
    </lineage>
</organism>
<keyword evidence="6" id="KW-0560">Oxidoreductase</keyword>
<evidence type="ECO:0000256" key="2">
    <source>
        <dbReference type="ARBA" id="ARBA00022525"/>
    </source>
</evidence>
<dbReference type="Gene3D" id="1.10.640.10">
    <property type="entry name" value="Haem peroxidase domain superfamily, animal type"/>
    <property type="match status" value="1"/>
</dbReference>
<dbReference type="PROSITE" id="PS50292">
    <property type="entry name" value="PEROXIDASE_3"/>
    <property type="match status" value="1"/>
</dbReference>
<dbReference type="Proteomes" id="UP000675881">
    <property type="component" value="Chromosome 10"/>
</dbReference>
<protein>
    <submittedName>
        <fullName evidence="6">PXDN</fullName>
        <ecNumber evidence="6">1.11.1.7</ecNumber>
    </submittedName>
</protein>